<evidence type="ECO:0000256" key="2">
    <source>
        <dbReference type="ARBA" id="ARBA00093628"/>
    </source>
</evidence>
<dbReference type="InterPro" id="IPR007335">
    <property type="entry name" value="DUF413"/>
</dbReference>
<sequence length="122" mass="13635">MVNVDIRKGTGPFSDAKRFPYGFRKSGDFSISEAQCLTTYGQTLLALEEGRLAPETDEEQRFVAVAQGQAEAQTAVEKCWLKYIKLARGRRAFFTLHSTNRNAAGNDDDIDDYSEDDFDVVA</sequence>
<evidence type="ECO:0000313" key="4">
    <source>
        <dbReference type="Proteomes" id="UP001520878"/>
    </source>
</evidence>
<comment type="similarity">
    <text evidence="1">Belongs to the MaoP family.</text>
</comment>
<gene>
    <name evidence="3" type="ORF">LJ739_15120</name>
</gene>
<dbReference type="Pfam" id="PF04219">
    <property type="entry name" value="DUF413"/>
    <property type="match status" value="1"/>
</dbReference>
<accession>A0ABS8GB10</accession>
<name>A0ABS8GB10_9ALTE</name>
<proteinExistence type="inferred from homology"/>
<evidence type="ECO:0000313" key="3">
    <source>
        <dbReference type="EMBL" id="MCC2617583.1"/>
    </source>
</evidence>
<dbReference type="RefSeq" id="WP_229161858.1">
    <property type="nucleotide sequence ID" value="NZ_JAJEWP010000005.1"/>
</dbReference>
<reference evidence="3 4" key="1">
    <citation type="submission" date="2021-10" db="EMBL/GenBank/DDBJ databases">
        <title>Draft genome of Aestuariibacter halophilus JC2043.</title>
        <authorList>
            <person name="Emsley S.A."/>
            <person name="Pfannmuller K.M."/>
            <person name="Ushijima B."/>
            <person name="Saw J.H."/>
            <person name="Videau P."/>
        </authorList>
    </citation>
    <scope>NUCLEOTIDE SEQUENCE [LARGE SCALE GENOMIC DNA]</scope>
    <source>
        <strain evidence="3 4">JC2043</strain>
    </source>
</reference>
<keyword evidence="4" id="KW-1185">Reference proteome</keyword>
<dbReference type="Proteomes" id="UP001520878">
    <property type="component" value="Unassembled WGS sequence"/>
</dbReference>
<dbReference type="EMBL" id="JAJEWP010000005">
    <property type="protein sequence ID" value="MCC2617583.1"/>
    <property type="molecule type" value="Genomic_DNA"/>
</dbReference>
<comment type="caution">
    <text evidence="3">The sequence shown here is derived from an EMBL/GenBank/DDBJ whole genome shotgun (WGS) entry which is preliminary data.</text>
</comment>
<organism evidence="3 4">
    <name type="scientific">Fluctibacter halophilus</name>
    <dbReference type="NCBI Taxonomy" id="226011"/>
    <lineage>
        <taxon>Bacteria</taxon>
        <taxon>Pseudomonadati</taxon>
        <taxon>Pseudomonadota</taxon>
        <taxon>Gammaproteobacteria</taxon>
        <taxon>Alteromonadales</taxon>
        <taxon>Alteromonadaceae</taxon>
        <taxon>Fluctibacter</taxon>
    </lineage>
</organism>
<protein>
    <recommendedName>
        <fullName evidence="2">Macrodomain Ori protein</fullName>
    </recommendedName>
</protein>
<evidence type="ECO:0000256" key="1">
    <source>
        <dbReference type="ARBA" id="ARBA00093464"/>
    </source>
</evidence>